<dbReference type="SMART" id="SM00237">
    <property type="entry name" value="Calx_beta"/>
    <property type="match status" value="2"/>
</dbReference>
<dbReference type="InterPro" id="IPR038081">
    <property type="entry name" value="CalX-like_sf"/>
</dbReference>
<feature type="signal peptide" evidence="5">
    <location>
        <begin position="1"/>
        <end position="29"/>
    </location>
</feature>
<keyword evidence="4" id="KW-0406">Ion transport</keyword>
<sequence length="512" mass="55532">MLFSSLKGLKILLGTILVGLLGGAVPVAAQDDTQPGLTIYNAEDGWEPLYNYTYWGQKLAGENVSSSFFEGNCGLNCGNFYGGSDIIGFDQGLIISTGKVKDIAGPNDQTGKSTDFWKGSTSIDPFLAKISGPGVRHTDVEWLEFNFVPKYNTVSLDYVFASEAYNELVNQPNNDVFGIFINGEPASLVPGTNVPVGINTVNGGNPIGTNASHPEWFINNEQGENGANLNTQMDGLTRVMTLTAFVNAGENNKIRIAIADVGDGMLDSSVFIKFGSLRSFPSVQPGPGKISFARVGTPFEIDEKDGVVQDIIVKRLGGGQGTVSVDVYASGTAILDKDFRLEPQTLTFTEGETEKIVKIIVINDTEDEREELFTLKLVNPTGGAVIEGQSEILFKLIDEPEDHRYRIGLMSAAYTVKESDKVVRLPVWGDYPSNVWYCTCNETAVAGQDYVAKSGRLFFSEDSVDPTIEIPIIDDDVPEGTETFKVKLYNPSTRAALVAPYEAIVTIIDDDE</sequence>
<evidence type="ECO:0000259" key="6">
    <source>
        <dbReference type="SMART" id="SM00237"/>
    </source>
</evidence>
<dbReference type="Pfam" id="PF03160">
    <property type="entry name" value="Calx-beta"/>
    <property type="match status" value="2"/>
</dbReference>
<evidence type="ECO:0000313" key="7">
    <source>
        <dbReference type="EMBL" id="PYI57209.1"/>
    </source>
</evidence>
<keyword evidence="4" id="KW-0813">Transport</keyword>
<keyword evidence="2" id="KW-0677">Repeat</keyword>
<dbReference type="GO" id="GO:0030001">
    <property type="term" value="P:metal ion transport"/>
    <property type="evidence" value="ECO:0007669"/>
    <property type="project" value="TreeGrafter"/>
</dbReference>
<keyword evidence="3" id="KW-0106">Calcium</keyword>
<dbReference type="Proteomes" id="UP000247476">
    <property type="component" value="Unassembled WGS sequence"/>
</dbReference>
<dbReference type="Gene3D" id="2.60.40.2030">
    <property type="match status" value="2"/>
</dbReference>
<dbReference type="GO" id="GO:0007154">
    <property type="term" value="P:cell communication"/>
    <property type="evidence" value="ECO:0007669"/>
    <property type="project" value="InterPro"/>
</dbReference>
<feature type="chain" id="PRO_5015913713" description="Calx-beta domain-containing protein" evidence="5">
    <location>
        <begin position="30"/>
        <end position="512"/>
    </location>
</feature>
<dbReference type="OrthoDB" id="9816120at2"/>
<dbReference type="InterPro" id="IPR051171">
    <property type="entry name" value="CaCA"/>
</dbReference>
<dbReference type="NCBIfam" id="NF038133">
    <property type="entry name" value="choice_anch_L"/>
    <property type="match status" value="1"/>
</dbReference>
<reference evidence="7 8" key="1">
    <citation type="submission" date="2018-05" db="EMBL/GenBank/DDBJ databases">
        <title>Paenibacillus flagellatus sp. nov., isolated from selenium mineral soil.</title>
        <authorList>
            <person name="Dai X."/>
        </authorList>
    </citation>
    <scope>NUCLEOTIDE SEQUENCE [LARGE SCALE GENOMIC DNA]</scope>
    <source>
        <strain evidence="7 8">DXL2</strain>
    </source>
</reference>
<dbReference type="RefSeq" id="WP_110838248.1">
    <property type="nucleotide sequence ID" value="NZ_QJVJ01000001.1"/>
</dbReference>
<comment type="caution">
    <text evidence="7">The sequence shown here is derived from an EMBL/GenBank/DDBJ whole genome shotgun (WGS) entry which is preliminary data.</text>
</comment>
<dbReference type="GO" id="GO:0016020">
    <property type="term" value="C:membrane"/>
    <property type="evidence" value="ECO:0007669"/>
    <property type="project" value="InterPro"/>
</dbReference>
<organism evidence="7 8">
    <name type="scientific">Paenibacillus flagellatus</name>
    <dbReference type="NCBI Taxonomy" id="2211139"/>
    <lineage>
        <taxon>Bacteria</taxon>
        <taxon>Bacillati</taxon>
        <taxon>Bacillota</taxon>
        <taxon>Bacilli</taxon>
        <taxon>Bacillales</taxon>
        <taxon>Paenibacillaceae</taxon>
        <taxon>Paenibacillus</taxon>
    </lineage>
</organism>
<evidence type="ECO:0000256" key="1">
    <source>
        <dbReference type="ARBA" id="ARBA00022729"/>
    </source>
</evidence>
<protein>
    <recommendedName>
        <fullName evidence="6">Calx-beta domain-containing protein</fullName>
    </recommendedName>
</protein>
<proteinExistence type="predicted"/>
<dbReference type="PANTHER" id="PTHR11878:SF65">
    <property type="entry name" value="NA_CA-EXCHANGE PROTEIN, ISOFORM G"/>
    <property type="match status" value="1"/>
</dbReference>
<dbReference type="SUPFAM" id="SSF141072">
    <property type="entry name" value="CalX-like"/>
    <property type="match status" value="2"/>
</dbReference>
<dbReference type="AlphaFoldDB" id="A0A2V5KC81"/>
<keyword evidence="8" id="KW-1185">Reference proteome</keyword>
<dbReference type="EMBL" id="QJVJ01000001">
    <property type="protein sequence ID" value="PYI57209.1"/>
    <property type="molecule type" value="Genomic_DNA"/>
</dbReference>
<feature type="domain" description="Calx-beta" evidence="6">
    <location>
        <begin position="394"/>
        <end position="489"/>
    </location>
</feature>
<dbReference type="InterPro" id="IPR049804">
    <property type="entry name" value="Choice_anch_L"/>
</dbReference>
<evidence type="ECO:0000256" key="4">
    <source>
        <dbReference type="ARBA" id="ARBA00023065"/>
    </source>
</evidence>
<dbReference type="PANTHER" id="PTHR11878">
    <property type="entry name" value="SODIUM/CALCIUM EXCHANGER"/>
    <property type="match status" value="1"/>
</dbReference>
<keyword evidence="1 5" id="KW-0732">Signal</keyword>
<evidence type="ECO:0000313" key="8">
    <source>
        <dbReference type="Proteomes" id="UP000247476"/>
    </source>
</evidence>
<evidence type="ECO:0000256" key="5">
    <source>
        <dbReference type="SAM" id="SignalP"/>
    </source>
</evidence>
<dbReference type="InterPro" id="IPR003644">
    <property type="entry name" value="Calx_beta"/>
</dbReference>
<accession>A0A2V5KC81</accession>
<evidence type="ECO:0000256" key="2">
    <source>
        <dbReference type="ARBA" id="ARBA00022737"/>
    </source>
</evidence>
<name>A0A2V5KC81_9BACL</name>
<feature type="domain" description="Calx-beta" evidence="6">
    <location>
        <begin position="278"/>
        <end position="378"/>
    </location>
</feature>
<evidence type="ECO:0000256" key="3">
    <source>
        <dbReference type="ARBA" id="ARBA00022837"/>
    </source>
</evidence>
<gene>
    <name evidence="7" type="ORF">DLM86_01845</name>
</gene>